<comment type="caution">
    <text evidence="1">The sequence shown here is derived from an EMBL/GenBank/DDBJ whole genome shotgun (WGS) entry which is preliminary data.</text>
</comment>
<gene>
    <name evidence="1" type="ORF">ACFOD3_24015</name>
</gene>
<name>A0ABV7C423_9PROT</name>
<keyword evidence="2" id="KW-1185">Reference proteome</keyword>
<organism evidence="1 2">
    <name type="scientific">Falsiroseomonas tokyonensis</name>
    <dbReference type="NCBI Taxonomy" id="430521"/>
    <lineage>
        <taxon>Bacteria</taxon>
        <taxon>Pseudomonadati</taxon>
        <taxon>Pseudomonadota</taxon>
        <taxon>Alphaproteobacteria</taxon>
        <taxon>Acetobacterales</taxon>
        <taxon>Roseomonadaceae</taxon>
        <taxon>Falsiroseomonas</taxon>
    </lineage>
</organism>
<proteinExistence type="predicted"/>
<evidence type="ECO:0000313" key="2">
    <source>
        <dbReference type="Proteomes" id="UP001595420"/>
    </source>
</evidence>
<dbReference type="Proteomes" id="UP001595420">
    <property type="component" value="Unassembled WGS sequence"/>
</dbReference>
<reference evidence="2" key="1">
    <citation type="journal article" date="2019" name="Int. J. Syst. Evol. Microbiol.">
        <title>The Global Catalogue of Microorganisms (GCM) 10K type strain sequencing project: providing services to taxonomists for standard genome sequencing and annotation.</title>
        <authorList>
            <consortium name="The Broad Institute Genomics Platform"/>
            <consortium name="The Broad Institute Genome Sequencing Center for Infectious Disease"/>
            <person name="Wu L."/>
            <person name="Ma J."/>
        </authorList>
    </citation>
    <scope>NUCLEOTIDE SEQUENCE [LARGE SCALE GENOMIC DNA]</scope>
    <source>
        <strain evidence="2">CGMCC 1.16855</strain>
    </source>
</reference>
<protein>
    <recommendedName>
        <fullName evidence="3">Restriction endonuclease</fullName>
    </recommendedName>
</protein>
<dbReference type="RefSeq" id="WP_216839301.1">
    <property type="nucleotide sequence ID" value="NZ_JAFNJS010000008.1"/>
</dbReference>
<dbReference type="EMBL" id="JBHRSB010000008">
    <property type="protein sequence ID" value="MFC3002985.1"/>
    <property type="molecule type" value="Genomic_DNA"/>
</dbReference>
<accession>A0ABV7C423</accession>
<evidence type="ECO:0000313" key="1">
    <source>
        <dbReference type="EMBL" id="MFC3002985.1"/>
    </source>
</evidence>
<sequence length="163" mass="18084">MVDLKLHGVAELLLLHASVLDELRARGVVRSSNGPAGDYAELLFSRAFGWNLVNNSSAGFDATDAEGTRYQIKCRRLTAHNGSRQLSAIRRLTSRPFDVLAAVLLDEQFRVTRGALIPVDVVTKEARFTEHTNSSRFMLRDTVWRLDGVQDVTAKLKAAEGEM</sequence>
<evidence type="ECO:0008006" key="3">
    <source>
        <dbReference type="Google" id="ProtNLM"/>
    </source>
</evidence>